<gene>
    <name evidence="5" type="primary">comC_1</name>
    <name evidence="5" type="ORF">CLPUN_12480</name>
</gene>
<feature type="transmembrane region" description="Helical" evidence="3">
    <location>
        <begin position="106"/>
        <end position="126"/>
    </location>
</feature>
<keyword evidence="3" id="KW-1133">Transmembrane helix</keyword>
<proteinExistence type="inferred from homology"/>
<dbReference type="STRING" id="29367.CLPUN_12480"/>
<protein>
    <submittedName>
        <fullName evidence="5">Type 4 prepilin-like protein leader peptide-processing enzyme</fullName>
    </submittedName>
</protein>
<comment type="similarity">
    <text evidence="1 2">Belongs to the peptidase A24 family.</text>
</comment>
<evidence type="ECO:0000256" key="2">
    <source>
        <dbReference type="RuleBase" id="RU003793"/>
    </source>
</evidence>
<dbReference type="GO" id="GO:0006465">
    <property type="term" value="P:signal peptide processing"/>
    <property type="evidence" value="ECO:0007669"/>
    <property type="project" value="TreeGrafter"/>
</dbReference>
<evidence type="ECO:0000256" key="3">
    <source>
        <dbReference type="SAM" id="Phobius"/>
    </source>
</evidence>
<accession>A0A1S8TSM2</accession>
<dbReference type="InterPro" id="IPR014032">
    <property type="entry name" value="Peptidase_A24A_bac"/>
</dbReference>
<dbReference type="PANTHER" id="PTHR30487:SF0">
    <property type="entry name" value="PREPILIN LEADER PEPTIDASE_N-METHYLTRANSFERASE-RELATED"/>
    <property type="match status" value="1"/>
</dbReference>
<feature type="transmembrane region" description="Helical" evidence="3">
    <location>
        <begin position="76"/>
        <end position="94"/>
    </location>
</feature>
<dbReference type="InterPro" id="IPR000045">
    <property type="entry name" value="Prepilin_IV_endopep_pep"/>
</dbReference>
<dbReference type="GO" id="GO:0004190">
    <property type="term" value="F:aspartic-type endopeptidase activity"/>
    <property type="evidence" value="ECO:0007669"/>
    <property type="project" value="InterPro"/>
</dbReference>
<keyword evidence="3" id="KW-0472">Membrane</keyword>
<feature type="transmembrane region" description="Helical" evidence="3">
    <location>
        <begin position="29"/>
        <end position="47"/>
    </location>
</feature>
<organism evidence="5 6">
    <name type="scientific">Clostridium puniceum</name>
    <dbReference type="NCBI Taxonomy" id="29367"/>
    <lineage>
        <taxon>Bacteria</taxon>
        <taxon>Bacillati</taxon>
        <taxon>Bacillota</taxon>
        <taxon>Clostridia</taxon>
        <taxon>Eubacteriales</taxon>
        <taxon>Clostridiaceae</taxon>
        <taxon>Clostridium</taxon>
    </lineage>
</organism>
<evidence type="ECO:0000313" key="6">
    <source>
        <dbReference type="Proteomes" id="UP000190890"/>
    </source>
</evidence>
<dbReference type="AlphaFoldDB" id="A0A1S8TSM2"/>
<dbReference type="Gene3D" id="1.20.120.1220">
    <property type="match status" value="1"/>
</dbReference>
<reference evidence="5 6" key="1">
    <citation type="submission" date="2016-05" db="EMBL/GenBank/DDBJ databases">
        <title>Microbial solvent formation.</title>
        <authorList>
            <person name="Poehlein A."/>
            <person name="Montoya Solano J.D."/>
            <person name="Flitsch S."/>
            <person name="Krabben P."/>
            <person name="Duerre P."/>
            <person name="Daniel R."/>
        </authorList>
    </citation>
    <scope>NUCLEOTIDE SEQUENCE [LARGE SCALE GENOMIC DNA]</scope>
    <source>
        <strain evidence="5 6">DSM 2619</strain>
    </source>
</reference>
<evidence type="ECO:0000313" key="5">
    <source>
        <dbReference type="EMBL" id="OOM80582.1"/>
    </source>
</evidence>
<dbReference type="PANTHER" id="PTHR30487">
    <property type="entry name" value="TYPE 4 PREPILIN-LIKE PROTEINS LEADER PEPTIDE-PROCESSING ENZYME"/>
    <property type="match status" value="1"/>
</dbReference>
<evidence type="ECO:0000259" key="4">
    <source>
        <dbReference type="Pfam" id="PF01478"/>
    </source>
</evidence>
<feature type="transmembrane region" description="Helical" evidence="3">
    <location>
        <begin position="146"/>
        <end position="167"/>
    </location>
</feature>
<dbReference type="InterPro" id="IPR050882">
    <property type="entry name" value="Prepilin_peptidase/N-MTase"/>
</dbReference>
<evidence type="ECO:0000256" key="1">
    <source>
        <dbReference type="ARBA" id="ARBA00005801"/>
    </source>
</evidence>
<keyword evidence="3" id="KW-0812">Transmembrane</keyword>
<keyword evidence="6" id="KW-1185">Reference proteome</keyword>
<dbReference type="Pfam" id="PF01478">
    <property type="entry name" value="Peptidase_A24"/>
    <property type="match status" value="1"/>
</dbReference>
<dbReference type="Proteomes" id="UP000190890">
    <property type="component" value="Unassembled WGS sequence"/>
</dbReference>
<dbReference type="GO" id="GO:0005886">
    <property type="term" value="C:plasma membrane"/>
    <property type="evidence" value="ECO:0007669"/>
    <property type="project" value="TreeGrafter"/>
</dbReference>
<dbReference type="EMBL" id="LZZM01000080">
    <property type="protein sequence ID" value="OOM80582.1"/>
    <property type="molecule type" value="Genomic_DNA"/>
</dbReference>
<dbReference type="PRINTS" id="PR00864">
    <property type="entry name" value="PREPILNPTASE"/>
</dbReference>
<name>A0A1S8TSM2_9CLOT</name>
<comment type="caution">
    <text evidence="5">The sequence shown here is derived from an EMBL/GenBank/DDBJ whole genome shotgun (WGS) entry which is preliminary data.</text>
</comment>
<sequence length="203" mass="22656">MNIWLIVILLGLFIGICIGTKFSEKEKYLKLIYIAINFTIHILLYSMYGLTPKCIQMIFLSIILSYISVIDLKYNIIPNKVIAIIFIFGVLFNIISNTVAVRNMVIGFFIISVLLLIISIILKGSMGGGDIKLMAAAGAFLGWEKIVVAFFIASLIASITSIILILLRRIKSKDMIPYGPFLSMGIFITGLYGEKIISWYIGI</sequence>
<dbReference type="RefSeq" id="WP_077846461.1">
    <property type="nucleotide sequence ID" value="NZ_LZZM01000080.1"/>
</dbReference>
<feature type="domain" description="Prepilin type IV endopeptidase peptidase" evidence="4">
    <location>
        <begin position="58"/>
        <end position="161"/>
    </location>
</feature>
<feature type="transmembrane region" description="Helical" evidence="3">
    <location>
        <begin position="179"/>
        <end position="201"/>
    </location>
</feature>